<evidence type="ECO:0000313" key="2">
    <source>
        <dbReference type="Proteomes" id="UP000198804"/>
    </source>
</evidence>
<gene>
    <name evidence="1" type="ORF">SAMN04488125_10187</name>
</gene>
<dbReference type="RefSeq" id="WP_091940872.1">
    <property type="nucleotide sequence ID" value="NZ_FOSV01000001.1"/>
</dbReference>
<name>A0A1I3Y9Y7_9HYPH</name>
<evidence type="ECO:0000313" key="1">
    <source>
        <dbReference type="EMBL" id="SFK28061.1"/>
    </source>
</evidence>
<dbReference type="STRING" id="414703.SAMN04488125_10187"/>
<dbReference type="EMBL" id="FOSV01000001">
    <property type="protein sequence ID" value="SFK28061.1"/>
    <property type="molecule type" value="Genomic_DNA"/>
</dbReference>
<dbReference type="OrthoDB" id="7999230at2"/>
<dbReference type="Proteomes" id="UP000198804">
    <property type="component" value="Unassembled WGS sequence"/>
</dbReference>
<reference evidence="2" key="1">
    <citation type="submission" date="2016-10" db="EMBL/GenBank/DDBJ databases">
        <authorList>
            <person name="Varghese N."/>
            <person name="Submissions S."/>
        </authorList>
    </citation>
    <scope>NUCLEOTIDE SEQUENCE [LARGE SCALE GENOMIC DNA]</scope>
    <source>
        <strain evidence="2">CGMCC 1.6474</strain>
    </source>
</reference>
<sequence length="94" mass="10715">MADFSDLVARAVSPAMSREEREEVYNVVRAAVQRLQEREGLAADDPGILLQRHLIEETIRDVEFDITRFLTLRRIAEAKAAQDAEAARHAGRRR</sequence>
<dbReference type="AlphaFoldDB" id="A0A1I3Y9Y7"/>
<organism evidence="1 2">
    <name type="scientific">Methylorubrum salsuginis</name>
    <dbReference type="NCBI Taxonomy" id="414703"/>
    <lineage>
        <taxon>Bacteria</taxon>
        <taxon>Pseudomonadati</taxon>
        <taxon>Pseudomonadota</taxon>
        <taxon>Alphaproteobacteria</taxon>
        <taxon>Hyphomicrobiales</taxon>
        <taxon>Methylobacteriaceae</taxon>
        <taxon>Methylorubrum</taxon>
    </lineage>
</organism>
<keyword evidence="2" id="KW-1185">Reference proteome</keyword>
<accession>A0A1I3Y9Y7</accession>
<proteinExistence type="predicted"/>
<protein>
    <submittedName>
        <fullName evidence="1">Uncharacterized protein</fullName>
    </submittedName>
</protein>